<keyword evidence="2" id="KW-0229">DNA integration</keyword>
<sequence length="384" mass="42757">MPGKKNRSFGNVRQLASGRFQARYRGPDGRLRGAPTTFDTKKAAERWLTLKEAEIAQGDWFDPDAGKALFSDYARQWIDDRVLKPRTEELYLGLLRRHLAPTFGEYALADITQADVRRWRKALLTSGVGSVTVAKAYRLLRAIMNTALREKRVRENPCQIEGAGKEDSPEREVVSVAKVVELVTLMHDRYRALVLLATFAGLRWGELVGLRRCDVDLDACTVRVHRPTGQLDNGRLSEDDPKSRAGRRLVAFPVEIVPRLRWHMDTYAQAGPNGRVFIGPKGGRPRRGNFHRIWKRTREKAGVPELHLHDLRHTGNTMAAATGASLRELMARMGHSSTRAAMIYQHATPDRDRAIAAALGRSLGSVSGLGGAPTAEKKDGQSAD</sequence>
<keyword evidence="10" id="KW-1185">Reference proteome</keyword>
<dbReference type="SUPFAM" id="SSF56349">
    <property type="entry name" value="DNA breaking-rejoining enzymes"/>
    <property type="match status" value="1"/>
</dbReference>
<dbReference type="PANTHER" id="PTHR30349">
    <property type="entry name" value="PHAGE INTEGRASE-RELATED"/>
    <property type="match status" value="1"/>
</dbReference>
<evidence type="ECO:0000256" key="6">
    <source>
        <dbReference type="SAM" id="MobiDB-lite"/>
    </source>
</evidence>
<dbReference type="Pfam" id="PF14659">
    <property type="entry name" value="Phage_int_SAM_3"/>
    <property type="match status" value="1"/>
</dbReference>
<dbReference type="Gene3D" id="1.10.150.130">
    <property type="match status" value="1"/>
</dbReference>
<accession>A0ABP7ETI5</accession>
<comment type="similarity">
    <text evidence="1">Belongs to the 'phage' integrase family.</text>
</comment>
<organism evidence="9 10">
    <name type="scientific">Salinactinospora qingdaonensis</name>
    <dbReference type="NCBI Taxonomy" id="702744"/>
    <lineage>
        <taxon>Bacteria</taxon>
        <taxon>Bacillati</taxon>
        <taxon>Actinomycetota</taxon>
        <taxon>Actinomycetes</taxon>
        <taxon>Streptosporangiales</taxon>
        <taxon>Nocardiopsidaceae</taxon>
        <taxon>Salinactinospora</taxon>
    </lineage>
</organism>
<feature type="domain" description="Tyr recombinase" evidence="7">
    <location>
        <begin position="169"/>
        <end position="357"/>
    </location>
</feature>
<dbReference type="Pfam" id="PF00589">
    <property type="entry name" value="Phage_integrase"/>
    <property type="match status" value="1"/>
</dbReference>
<dbReference type="InterPro" id="IPR004107">
    <property type="entry name" value="Integrase_SAM-like_N"/>
</dbReference>
<protein>
    <submittedName>
        <fullName evidence="9">Site-specific integrase</fullName>
    </submittedName>
</protein>
<dbReference type="InterPro" id="IPR044068">
    <property type="entry name" value="CB"/>
</dbReference>
<dbReference type="InterPro" id="IPR011010">
    <property type="entry name" value="DNA_brk_join_enz"/>
</dbReference>
<dbReference type="InterPro" id="IPR050090">
    <property type="entry name" value="Tyrosine_recombinase_XerCD"/>
</dbReference>
<dbReference type="Proteomes" id="UP001500908">
    <property type="component" value="Unassembled WGS sequence"/>
</dbReference>
<keyword evidence="4" id="KW-0233">DNA recombination</keyword>
<feature type="compositionally biased region" description="Basic and acidic residues" evidence="6">
    <location>
        <begin position="375"/>
        <end position="384"/>
    </location>
</feature>
<feature type="domain" description="Core-binding (CB)" evidence="8">
    <location>
        <begin position="68"/>
        <end position="148"/>
    </location>
</feature>
<evidence type="ECO:0000256" key="5">
    <source>
        <dbReference type="PROSITE-ProRule" id="PRU01248"/>
    </source>
</evidence>
<dbReference type="InterPro" id="IPR058717">
    <property type="entry name" value="Phage_L5_Integrase_N"/>
</dbReference>
<dbReference type="PROSITE" id="PS51900">
    <property type="entry name" value="CB"/>
    <property type="match status" value="1"/>
</dbReference>
<dbReference type="RefSeq" id="WP_344966274.1">
    <property type="nucleotide sequence ID" value="NZ_BAABDD010000001.1"/>
</dbReference>
<evidence type="ECO:0000313" key="10">
    <source>
        <dbReference type="Proteomes" id="UP001500908"/>
    </source>
</evidence>
<proteinExistence type="inferred from homology"/>
<gene>
    <name evidence="9" type="ORF">GCM10022402_01510</name>
</gene>
<evidence type="ECO:0000259" key="8">
    <source>
        <dbReference type="PROSITE" id="PS51900"/>
    </source>
</evidence>
<dbReference type="InterPro" id="IPR013762">
    <property type="entry name" value="Integrase-like_cat_sf"/>
</dbReference>
<dbReference type="PROSITE" id="PS51898">
    <property type="entry name" value="TYR_RECOMBINASE"/>
    <property type="match status" value="1"/>
</dbReference>
<comment type="caution">
    <text evidence="9">The sequence shown here is derived from an EMBL/GenBank/DDBJ whole genome shotgun (WGS) entry which is preliminary data.</text>
</comment>
<feature type="region of interest" description="Disordered" evidence="6">
    <location>
        <begin position="364"/>
        <end position="384"/>
    </location>
</feature>
<evidence type="ECO:0000256" key="2">
    <source>
        <dbReference type="ARBA" id="ARBA00022908"/>
    </source>
</evidence>
<evidence type="ECO:0000313" key="9">
    <source>
        <dbReference type="EMBL" id="GAA3724558.1"/>
    </source>
</evidence>
<evidence type="ECO:0000259" key="7">
    <source>
        <dbReference type="PROSITE" id="PS51898"/>
    </source>
</evidence>
<keyword evidence="3 5" id="KW-0238">DNA-binding</keyword>
<dbReference type="CDD" id="cd01189">
    <property type="entry name" value="INT_ICEBs1_C_like"/>
    <property type="match status" value="1"/>
</dbReference>
<dbReference type="Gene3D" id="1.10.443.10">
    <property type="entry name" value="Intergrase catalytic core"/>
    <property type="match status" value="1"/>
</dbReference>
<evidence type="ECO:0000256" key="4">
    <source>
        <dbReference type="ARBA" id="ARBA00023172"/>
    </source>
</evidence>
<dbReference type="InterPro" id="IPR002104">
    <property type="entry name" value="Integrase_catalytic"/>
</dbReference>
<evidence type="ECO:0000256" key="1">
    <source>
        <dbReference type="ARBA" id="ARBA00008857"/>
    </source>
</evidence>
<evidence type="ECO:0000256" key="3">
    <source>
        <dbReference type="ARBA" id="ARBA00023125"/>
    </source>
</evidence>
<dbReference type="EMBL" id="BAABDD010000001">
    <property type="protein sequence ID" value="GAA3724558.1"/>
    <property type="molecule type" value="Genomic_DNA"/>
</dbReference>
<name>A0ABP7ETI5_9ACTN</name>
<dbReference type="PANTHER" id="PTHR30349:SF64">
    <property type="entry name" value="PROPHAGE INTEGRASE INTD-RELATED"/>
    <property type="match status" value="1"/>
</dbReference>
<dbReference type="InterPro" id="IPR010998">
    <property type="entry name" value="Integrase_recombinase_N"/>
</dbReference>
<dbReference type="Pfam" id="PF26003">
    <property type="entry name" value="Integrase_N_phage"/>
    <property type="match status" value="1"/>
</dbReference>
<reference evidence="10" key="1">
    <citation type="journal article" date="2019" name="Int. J. Syst. Evol. Microbiol.">
        <title>The Global Catalogue of Microorganisms (GCM) 10K type strain sequencing project: providing services to taxonomists for standard genome sequencing and annotation.</title>
        <authorList>
            <consortium name="The Broad Institute Genomics Platform"/>
            <consortium name="The Broad Institute Genome Sequencing Center for Infectious Disease"/>
            <person name="Wu L."/>
            <person name="Ma J."/>
        </authorList>
    </citation>
    <scope>NUCLEOTIDE SEQUENCE [LARGE SCALE GENOMIC DNA]</scope>
    <source>
        <strain evidence="10">JCM 17137</strain>
    </source>
</reference>